<comment type="caution">
    <text evidence="2">The sequence shown here is derived from an EMBL/GenBank/DDBJ whole genome shotgun (WGS) entry which is preliminary data.</text>
</comment>
<keyword evidence="1" id="KW-0175">Coiled coil</keyword>
<organism evidence="2 3">
    <name type="scientific">Candidatus Komeilibacteria bacterium CG_4_10_14_0_8_um_filter_37_78</name>
    <dbReference type="NCBI Taxonomy" id="1974471"/>
    <lineage>
        <taxon>Bacteria</taxon>
        <taxon>Candidatus Komeiliibacteriota</taxon>
    </lineage>
</organism>
<dbReference type="AlphaFoldDB" id="A0A2M7RBS6"/>
<reference evidence="3" key="1">
    <citation type="submission" date="2017-09" db="EMBL/GenBank/DDBJ databases">
        <title>Depth-based differentiation of microbial function through sediment-hosted aquifers and enrichment of novel symbionts in the deep terrestrial subsurface.</title>
        <authorList>
            <person name="Probst A.J."/>
            <person name="Ladd B."/>
            <person name="Jarett J.K."/>
            <person name="Geller-Mcgrath D.E."/>
            <person name="Sieber C.M.K."/>
            <person name="Emerson J.B."/>
            <person name="Anantharaman K."/>
            <person name="Thomas B.C."/>
            <person name="Malmstrom R."/>
            <person name="Stieglmeier M."/>
            <person name="Klingl A."/>
            <person name="Woyke T."/>
            <person name="Ryan C.M."/>
            <person name="Banfield J.F."/>
        </authorList>
    </citation>
    <scope>NUCLEOTIDE SEQUENCE [LARGE SCALE GENOMIC DNA]</scope>
</reference>
<protein>
    <submittedName>
        <fullName evidence="2">Uncharacterized protein</fullName>
    </submittedName>
</protein>
<dbReference type="EMBL" id="PFMC01000083">
    <property type="protein sequence ID" value="PIY93786.1"/>
    <property type="molecule type" value="Genomic_DNA"/>
</dbReference>
<accession>A0A2M7RBS6</accession>
<evidence type="ECO:0000313" key="2">
    <source>
        <dbReference type="EMBL" id="PIY93786.1"/>
    </source>
</evidence>
<gene>
    <name evidence="2" type="ORF">COY67_03565</name>
</gene>
<evidence type="ECO:0000256" key="1">
    <source>
        <dbReference type="SAM" id="Coils"/>
    </source>
</evidence>
<feature type="coiled-coil region" evidence="1">
    <location>
        <begin position="86"/>
        <end position="120"/>
    </location>
</feature>
<name>A0A2M7RBS6_9BACT</name>
<evidence type="ECO:0000313" key="3">
    <source>
        <dbReference type="Proteomes" id="UP000228689"/>
    </source>
</evidence>
<dbReference type="Proteomes" id="UP000228689">
    <property type="component" value="Unassembled WGS sequence"/>
</dbReference>
<sequence length="287" mass="33225">MKKNIESVIISAIGIEREIMTLQSDEKKIRARWNRRYQSYLRAAEQLAKLTRYHTIKEADLKKRVLAWTNESKSLTALRDAKRKAIEEAHERLSKVNIRIAELKAEDDALQSNVDNIVDQVFALNVSVTAAFEARNTYLNSHVFKQLVEENGSVRSQITFINRAQTRKVVALTNSITLVRPDLAEEAKQLIEAFFGQFKEKIKKDVPLEVQALYQITSELLVEKTTFRIGPTLYRFISLSIDPELFPELKKAQDLLKSSLRSEKTGSYIRLYQRENRQENWIAIKRA</sequence>
<proteinExistence type="predicted"/>